<evidence type="ECO:0000313" key="1">
    <source>
        <dbReference type="EMBL" id="GES94772.1"/>
    </source>
</evidence>
<comment type="caution">
    <text evidence="1">The sequence shown here is derived from an EMBL/GenBank/DDBJ whole genome shotgun (WGS) entry which is preliminary data.</text>
</comment>
<dbReference type="EMBL" id="BLAL01000239">
    <property type="protein sequence ID" value="GES94772.1"/>
    <property type="molecule type" value="Genomic_DNA"/>
</dbReference>
<dbReference type="AlphaFoldDB" id="A0A8H3LXC6"/>
<proteinExistence type="predicted"/>
<reference evidence="1" key="1">
    <citation type="submission" date="2019-10" db="EMBL/GenBank/DDBJ databases">
        <title>Conservation and host-specific expression of non-tandemly repeated heterogenous ribosome RNA gene in arbuscular mycorrhizal fungi.</title>
        <authorList>
            <person name="Maeda T."/>
            <person name="Kobayashi Y."/>
            <person name="Nakagawa T."/>
            <person name="Ezawa T."/>
            <person name="Yamaguchi K."/>
            <person name="Bino T."/>
            <person name="Nishimoto Y."/>
            <person name="Shigenobu S."/>
            <person name="Kawaguchi M."/>
        </authorList>
    </citation>
    <scope>NUCLEOTIDE SEQUENCE</scope>
    <source>
        <strain evidence="1">HR1</strain>
    </source>
</reference>
<dbReference type="Proteomes" id="UP000615446">
    <property type="component" value="Unassembled WGS sequence"/>
</dbReference>
<name>A0A8H3LXC6_9GLOM</name>
<accession>A0A8H3LXC6</accession>
<gene>
    <name evidence="1" type="ORF">RCL2_002147900</name>
</gene>
<organism evidence="1 2">
    <name type="scientific">Rhizophagus clarus</name>
    <dbReference type="NCBI Taxonomy" id="94130"/>
    <lineage>
        <taxon>Eukaryota</taxon>
        <taxon>Fungi</taxon>
        <taxon>Fungi incertae sedis</taxon>
        <taxon>Mucoromycota</taxon>
        <taxon>Glomeromycotina</taxon>
        <taxon>Glomeromycetes</taxon>
        <taxon>Glomerales</taxon>
        <taxon>Glomeraceae</taxon>
        <taxon>Rhizophagus</taxon>
    </lineage>
</organism>
<evidence type="ECO:0000313" key="2">
    <source>
        <dbReference type="Proteomes" id="UP000615446"/>
    </source>
</evidence>
<sequence length="182" mass="20647">MAKLSLSHVSIIPFPFPFPFPFLSLALPSFPYLPFPYSFPSSSLFCLSPLIFSTTARSFGRQEFRYGNFKYIQILLTRRFSVDGYTGCWLSEILDDLDAPASFLDKSCWVPSNGLNTSLNGINSGSEFRTFERMGIDELFRHVGYSGQTASPSNFGGQVSWMRRILSESFTTQDQLEQLLKR</sequence>
<protein>
    <submittedName>
        <fullName evidence="1">Uncharacterized protein</fullName>
    </submittedName>
</protein>